<dbReference type="Proteomes" id="UP000215256">
    <property type="component" value="Chromosome 1"/>
</dbReference>
<dbReference type="EMBL" id="CP022604">
    <property type="protein sequence ID" value="ASV85258.1"/>
    <property type="molecule type" value="Genomic_DNA"/>
</dbReference>
<proteinExistence type="predicted"/>
<dbReference type="AlphaFoldDB" id="A0A248UF04"/>
<evidence type="ECO:0000313" key="2">
    <source>
        <dbReference type="Proteomes" id="UP000215256"/>
    </source>
</evidence>
<accession>A0A248UF04</accession>
<dbReference type="KEGG" id="och:CES85_1132"/>
<protein>
    <submittedName>
        <fullName evidence="1">Uncharacterized protein</fullName>
    </submittedName>
</protein>
<evidence type="ECO:0000313" key="1">
    <source>
        <dbReference type="EMBL" id="ASV85258.1"/>
    </source>
</evidence>
<sequence>MFRKLDASSEDAKGCTKEIICEQDIETKSSQSRERSERAC</sequence>
<reference evidence="1 2" key="1">
    <citation type="submission" date="2017-07" db="EMBL/GenBank/DDBJ databases">
        <title>Phylogenetic study on the rhizospheric bacterium Ochrobactrum sp. A44.</title>
        <authorList>
            <person name="Krzyzanowska D.M."/>
            <person name="Ossowicki A."/>
            <person name="Rajewska M."/>
            <person name="Maciag T."/>
            <person name="Kaczynski Z."/>
            <person name="Czerwicka M."/>
            <person name="Jafra S."/>
        </authorList>
    </citation>
    <scope>NUCLEOTIDE SEQUENCE [LARGE SCALE GENOMIC DNA]</scope>
    <source>
        <strain evidence="1 2">A44</strain>
    </source>
</reference>
<name>A0A248UF04_9HYPH</name>
<organism evidence="1 2">
    <name type="scientific">Ochrobactrum quorumnocens</name>
    <dbReference type="NCBI Taxonomy" id="271865"/>
    <lineage>
        <taxon>Bacteria</taxon>
        <taxon>Pseudomonadati</taxon>
        <taxon>Pseudomonadota</taxon>
        <taxon>Alphaproteobacteria</taxon>
        <taxon>Hyphomicrobiales</taxon>
        <taxon>Brucellaceae</taxon>
        <taxon>Brucella/Ochrobactrum group</taxon>
        <taxon>Ochrobactrum</taxon>
    </lineage>
</organism>
<gene>
    <name evidence="1" type="ORF">CES85_1132</name>
</gene>